<protein>
    <submittedName>
        <fullName evidence="3">HAD-IIB family hydrolase</fullName>
    </submittedName>
</protein>
<dbReference type="CDD" id="cd01127">
    <property type="entry name" value="TrwB_TraG_TraD_VirD4"/>
    <property type="match status" value="1"/>
</dbReference>
<dbReference type="InterPro" id="IPR002789">
    <property type="entry name" value="HerA_central"/>
</dbReference>
<proteinExistence type="predicted"/>
<evidence type="ECO:0000259" key="2">
    <source>
        <dbReference type="SMART" id="SM00382"/>
    </source>
</evidence>
<dbReference type="SUPFAM" id="SSF52540">
    <property type="entry name" value="P-loop containing nucleoside triphosphate hydrolases"/>
    <property type="match status" value="1"/>
</dbReference>
<dbReference type="Gene3D" id="3.90.1070.10">
    <property type="match status" value="1"/>
</dbReference>
<dbReference type="AlphaFoldDB" id="A0AAU7CKL8"/>
<dbReference type="InterPro" id="IPR003593">
    <property type="entry name" value="AAA+_ATPase"/>
</dbReference>
<evidence type="ECO:0000256" key="1">
    <source>
        <dbReference type="SAM" id="MobiDB-lite"/>
    </source>
</evidence>
<dbReference type="GO" id="GO:0005829">
    <property type="term" value="C:cytosol"/>
    <property type="evidence" value="ECO:0007669"/>
    <property type="project" value="TreeGrafter"/>
</dbReference>
<dbReference type="InterPro" id="IPR023214">
    <property type="entry name" value="HAD_sf"/>
</dbReference>
<dbReference type="SUPFAM" id="SSF56784">
    <property type="entry name" value="HAD-like"/>
    <property type="match status" value="1"/>
</dbReference>
<name>A0AAU7CKL8_9BACT</name>
<dbReference type="PANTHER" id="PTHR10000">
    <property type="entry name" value="PHOSPHOSERINE PHOSPHATASE"/>
    <property type="match status" value="1"/>
</dbReference>
<dbReference type="Gene3D" id="3.40.50.300">
    <property type="entry name" value="P-loop containing nucleotide triphosphate hydrolases"/>
    <property type="match status" value="1"/>
</dbReference>
<dbReference type="Pfam" id="PF08282">
    <property type="entry name" value="Hydrolase_3"/>
    <property type="match status" value="2"/>
</dbReference>
<feature type="domain" description="AAA+ ATPase" evidence="2">
    <location>
        <begin position="250"/>
        <end position="416"/>
    </location>
</feature>
<reference evidence="3" key="1">
    <citation type="submission" date="2024-05" db="EMBL/GenBank/DDBJ databases">
        <title>Planctomycetes of the genus Singulisphaera possess chitinolytic capabilities.</title>
        <authorList>
            <person name="Ivanova A."/>
        </authorList>
    </citation>
    <scope>NUCLEOTIDE SEQUENCE</scope>
    <source>
        <strain evidence="3">Ch08T</strain>
    </source>
</reference>
<dbReference type="NCBIfam" id="TIGR01484">
    <property type="entry name" value="HAD-SF-IIB"/>
    <property type="match status" value="1"/>
</dbReference>
<dbReference type="InterPro" id="IPR006379">
    <property type="entry name" value="HAD-SF_hydro_IIB"/>
</dbReference>
<feature type="region of interest" description="Disordered" evidence="1">
    <location>
        <begin position="570"/>
        <end position="601"/>
    </location>
</feature>
<dbReference type="RefSeq" id="WP_406698397.1">
    <property type="nucleotide sequence ID" value="NZ_CP155447.1"/>
</dbReference>
<dbReference type="SMART" id="SM00382">
    <property type="entry name" value="AAA"/>
    <property type="match status" value="1"/>
</dbReference>
<organism evidence="3">
    <name type="scientific">Singulisphaera sp. Ch08</name>
    <dbReference type="NCBI Taxonomy" id="3120278"/>
    <lineage>
        <taxon>Bacteria</taxon>
        <taxon>Pseudomonadati</taxon>
        <taxon>Planctomycetota</taxon>
        <taxon>Planctomycetia</taxon>
        <taxon>Isosphaerales</taxon>
        <taxon>Isosphaeraceae</taxon>
        <taxon>Singulisphaera</taxon>
    </lineage>
</organism>
<dbReference type="InterPro" id="IPR036412">
    <property type="entry name" value="HAD-like_sf"/>
</dbReference>
<dbReference type="InterPro" id="IPR027417">
    <property type="entry name" value="P-loop_NTPase"/>
</dbReference>
<dbReference type="GO" id="GO:0016791">
    <property type="term" value="F:phosphatase activity"/>
    <property type="evidence" value="ECO:0007669"/>
    <property type="project" value="TreeGrafter"/>
</dbReference>
<keyword evidence="3" id="KW-0378">Hydrolase</keyword>
<gene>
    <name evidence="3" type="ORF">V5E97_05995</name>
</gene>
<dbReference type="GO" id="GO:0000287">
    <property type="term" value="F:magnesium ion binding"/>
    <property type="evidence" value="ECO:0007669"/>
    <property type="project" value="TreeGrafter"/>
</dbReference>
<dbReference type="EMBL" id="CP155447">
    <property type="protein sequence ID" value="XBH05570.1"/>
    <property type="molecule type" value="Genomic_DNA"/>
</dbReference>
<sequence>MRYLALAADYDGTLATHGRVEDSTLEALGRLRESGRRLILVTGRELDELLTVFPRPDLFDRIVAENGALLYRPATREEQVLGEPPPDRFVATLKERGVGPISVGRVIVATWEPHESVVLETIRDLGLELHVIFNKGAIMVLPSGVNKATGLAVALDELGLSPHNTVGVGDAENDHAFLAFCECSAAVDNALPILKERADLVLAGDHGAGVVELIDRMIADDLAEVGPRLRRHAILLGRRDDGEEEWVAPYGVNILVAGTSGSGKSTLTTGLVERLAASGYQFVVVDPEGDYENLSGAAAVLGDSQRAPAAKEVLDLLELPRQNVVVNLLGIELEHRPAFFQTLLPQFQELRARTGRPHWVVVDEAHHLLPTSWRPTALTLPQHPRGMLLITVHPERIDRAVLESVDLLLAVGESPDRTVLEFCRASGRRSPLGPITLEPRETLAWPIGAAIDPFRLRSEPPRLERRRHSRKYAEGDLGPDHSFRFRGPEGKLNLRAQNLILFLQMADGVDDETWTHHLRQGDYSTWFRDMIKDDELATEAEQIEAKADSLSPQEGRAAIRAAIEARYTLPAAKASGDTSPDPVESAPGENPHECDPPEVGS</sequence>
<dbReference type="PANTHER" id="PTHR10000:SF8">
    <property type="entry name" value="HAD SUPERFAMILY HYDROLASE-LIKE, TYPE 3"/>
    <property type="match status" value="1"/>
</dbReference>
<evidence type="ECO:0000313" key="3">
    <source>
        <dbReference type="EMBL" id="XBH05570.1"/>
    </source>
</evidence>
<dbReference type="Gene3D" id="3.40.50.1000">
    <property type="entry name" value="HAD superfamily/HAD-like"/>
    <property type="match status" value="1"/>
</dbReference>
<accession>A0AAU7CKL8</accession>
<dbReference type="Pfam" id="PF01935">
    <property type="entry name" value="DUF87"/>
    <property type="match status" value="1"/>
</dbReference>